<evidence type="ECO:0000259" key="11">
    <source>
        <dbReference type="Pfam" id="PF02880"/>
    </source>
</evidence>
<gene>
    <name evidence="12" type="ORF">UX44_C0016G0010</name>
</gene>
<dbReference type="Gene3D" id="3.30.310.50">
    <property type="entry name" value="Alpha-D-phosphohexomutase, C-terminal domain"/>
    <property type="match status" value="1"/>
</dbReference>
<evidence type="ECO:0000259" key="10">
    <source>
        <dbReference type="Pfam" id="PF02879"/>
    </source>
</evidence>
<dbReference type="PANTHER" id="PTHR43771">
    <property type="entry name" value="PHOSPHOMANNOMUTASE"/>
    <property type="match status" value="1"/>
</dbReference>
<feature type="domain" description="Alpha-D-phosphohexomutase C-terminal" evidence="8">
    <location>
        <begin position="382"/>
        <end position="453"/>
    </location>
</feature>
<organism evidence="12 13">
    <name type="scientific">candidate division WWE3 bacterium GW2011_GWA1_46_21</name>
    <dbReference type="NCBI Taxonomy" id="1619107"/>
    <lineage>
        <taxon>Bacteria</taxon>
        <taxon>Katanobacteria</taxon>
    </lineage>
</organism>
<dbReference type="Proteomes" id="UP000034732">
    <property type="component" value="Unassembled WGS sequence"/>
</dbReference>
<evidence type="ECO:0000256" key="5">
    <source>
        <dbReference type="ARBA" id="ARBA00022842"/>
    </source>
</evidence>
<dbReference type="GO" id="GO:0016868">
    <property type="term" value="F:intramolecular phosphotransferase activity"/>
    <property type="evidence" value="ECO:0007669"/>
    <property type="project" value="InterPro"/>
</dbReference>
<comment type="cofactor">
    <cofactor evidence="1">
        <name>Mg(2+)</name>
        <dbReference type="ChEBI" id="CHEBI:18420"/>
    </cofactor>
</comment>
<keyword evidence="5 7" id="KW-0460">Magnesium</keyword>
<dbReference type="InterPro" id="IPR005841">
    <property type="entry name" value="Alpha-D-phosphohexomutase_SF"/>
</dbReference>
<evidence type="ECO:0000259" key="9">
    <source>
        <dbReference type="Pfam" id="PF02878"/>
    </source>
</evidence>
<proteinExistence type="inferred from homology"/>
<dbReference type="SUPFAM" id="SSF55957">
    <property type="entry name" value="Phosphoglucomutase, C-terminal domain"/>
    <property type="match status" value="1"/>
</dbReference>
<reference evidence="12 13" key="1">
    <citation type="journal article" date="2015" name="Nature">
        <title>rRNA introns, odd ribosomes, and small enigmatic genomes across a large radiation of phyla.</title>
        <authorList>
            <person name="Brown C.T."/>
            <person name="Hug L.A."/>
            <person name="Thomas B.C."/>
            <person name="Sharon I."/>
            <person name="Castelle C.J."/>
            <person name="Singh A."/>
            <person name="Wilkins M.J."/>
            <person name="Williams K.H."/>
            <person name="Banfield J.F."/>
        </authorList>
    </citation>
    <scope>NUCLEOTIDE SEQUENCE [LARGE SCALE GENOMIC DNA]</scope>
</reference>
<dbReference type="PROSITE" id="PS00710">
    <property type="entry name" value="PGM_PMM"/>
    <property type="match status" value="1"/>
</dbReference>
<dbReference type="EMBL" id="LCMF01000016">
    <property type="protein sequence ID" value="KKU30666.1"/>
    <property type="molecule type" value="Genomic_DNA"/>
</dbReference>
<dbReference type="Pfam" id="PF02880">
    <property type="entry name" value="PGM_PMM_III"/>
    <property type="match status" value="1"/>
</dbReference>
<evidence type="ECO:0000256" key="2">
    <source>
        <dbReference type="ARBA" id="ARBA00010231"/>
    </source>
</evidence>
<evidence type="ECO:0000256" key="7">
    <source>
        <dbReference type="RuleBase" id="RU004326"/>
    </source>
</evidence>
<evidence type="ECO:0008006" key="14">
    <source>
        <dbReference type="Google" id="ProtNLM"/>
    </source>
</evidence>
<dbReference type="PANTHER" id="PTHR43771:SF2">
    <property type="entry name" value="PHOSPHOMANNOMUTASE_PHOSPHOGLUCOMUTASE"/>
    <property type="match status" value="1"/>
</dbReference>
<evidence type="ECO:0000259" key="8">
    <source>
        <dbReference type="Pfam" id="PF00408"/>
    </source>
</evidence>
<dbReference type="PRINTS" id="PR00509">
    <property type="entry name" value="PGMPMM"/>
</dbReference>
<dbReference type="CDD" id="cd03089">
    <property type="entry name" value="PMM_PGM"/>
    <property type="match status" value="1"/>
</dbReference>
<comment type="similarity">
    <text evidence="2 7">Belongs to the phosphohexose mutase family.</text>
</comment>
<evidence type="ECO:0000256" key="1">
    <source>
        <dbReference type="ARBA" id="ARBA00001946"/>
    </source>
</evidence>
<dbReference type="Pfam" id="PF02879">
    <property type="entry name" value="PGM_PMM_II"/>
    <property type="match status" value="1"/>
</dbReference>
<dbReference type="Pfam" id="PF00408">
    <property type="entry name" value="PGM_PMM_IV"/>
    <property type="match status" value="1"/>
</dbReference>
<accession>A0A0G1PD52</accession>
<evidence type="ECO:0000256" key="4">
    <source>
        <dbReference type="ARBA" id="ARBA00022723"/>
    </source>
</evidence>
<dbReference type="InterPro" id="IPR005843">
    <property type="entry name" value="A-D-PHexomutase_C"/>
</dbReference>
<dbReference type="InterPro" id="IPR005844">
    <property type="entry name" value="A-D-PHexomutase_a/b/a-I"/>
</dbReference>
<name>A0A0G1PD52_UNCKA</name>
<dbReference type="AlphaFoldDB" id="A0A0G1PD52"/>
<evidence type="ECO:0000313" key="13">
    <source>
        <dbReference type="Proteomes" id="UP000034732"/>
    </source>
</evidence>
<dbReference type="GO" id="GO:0000287">
    <property type="term" value="F:magnesium ion binding"/>
    <property type="evidence" value="ECO:0007669"/>
    <property type="project" value="InterPro"/>
</dbReference>
<evidence type="ECO:0000313" key="12">
    <source>
        <dbReference type="EMBL" id="KKU30666.1"/>
    </source>
</evidence>
<comment type="caution">
    <text evidence="12">The sequence shown here is derived from an EMBL/GenBank/DDBJ whole genome shotgun (WGS) entry which is preliminary data.</text>
</comment>
<keyword evidence="4 7" id="KW-0479">Metal-binding</keyword>
<sequence length="478" mass="52102">MKLPATIFRAYDIRGEYPDELGEKSIELIGKAFGTFLQEKFVSSLTDAVCNAPTVAVGMDDRKSSPALARAFIAGVTSTGCAVLDVGLSMTPIIHFVCCTQNVTAGVMVTASHNPKQYNGLRLDYASAVPFYGDDIQSLYELVEQGKFERRFGKCAKQDVFPLYLHFLGKKFSFAGGPKIVVHCGSGTTSAFAPEIFSKLGCAVVSRECLLNANFPNGVPNPENREFMKKLSSAVVAEKAFLGVAFDTDADRLGVVDEKGAIYDADKLLLLFAHDLLTRKKGVKVVYDVKSTGLLNQLVSGWGGSPQMIRTGHPYFVSAMKSGAVLGGEFSGHLYFGDDYFGYDDGIYAACRLIDLVLRKGIPLSELVAAYPKRYHTSEITILCPDEGKADVIAVLESATNFDFNFVSVSTIDGIRVQVTESGWFLVRASNTSPYLSVRVEGKDEAEARLMLSYVAKLLSHRKSINLENLNAAEFYES</sequence>
<feature type="domain" description="Alpha-D-phosphohexomutase alpha/beta/alpha" evidence="9">
    <location>
        <begin position="7"/>
        <end position="149"/>
    </location>
</feature>
<evidence type="ECO:0000256" key="3">
    <source>
        <dbReference type="ARBA" id="ARBA00022553"/>
    </source>
</evidence>
<dbReference type="InterPro" id="IPR005846">
    <property type="entry name" value="A-D-PHexomutase_a/b/a-III"/>
</dbReference>
<protein>
    <recommendedName>
        <fullName evidence="14">Phosphomannomutase</fullName>
    </recommendedName>
</protein>
<keyword evidence="6" id="KW-0413">Isomerase</keyword>
<dbReference type="Pfam" id="PF02878">
    <property type="entry name" value="PGM_PMM_I"/>
    <property type="match status" value="1"/>
</dbReference>
<dbReference type="InterPro" id="IPR036900">
    <property type="entry name" value="A-D-PHexomutase_C_sf"/>
</dbReference>
<evidence type="ECO:0000256" key="6">
    <source>
        <dbReference type="ARBA" id="ARBA00023235"/>
    </source>
</evidence>
<dbReference type="InterPro" id="IPR005845">
    <property type="entry name" value="A-D-PHexomutase_a/b/a-II"/>
</dbReference>
<dbReference type="InterPro" id="IPR016055">
    <property type="entry name" value="A-D-PHexomutase_a/b/a-I/II/III"/>
</dbReference>
<dbReference type="InterPro" id="IPR016066">
    <property type="entry name" value="A-D-PHexomutase_CS"/>
</dbReference>
<feature type="domain" description="Alpha-D-phosphohexomutase alpha/beta/alpha" evidence="11">
    <location>
        <begin position="264"/>
        <end position="375"/>
    </location>
</feature>
<dbReference type="GO" id="GO:0005975">
    <property type="term" value="P:carbohydrate metabolic process"/>
    <property type="evidence" value="ECO:0007669"/>
    <property type="project" value="InterPro"/>
</dbReference>
<dbReference type="SUPFAM" id="SSF53738">
    <property type="entry name" value="Phosphoglucomutase, first 3 domains"/>
    <property type="match status" value="3"/>
</dbReference>
<feature type="domain" description="Alpha-D-phosphohexomutase alpha/beta/alpha" evidence="10">
    <location>
        <begin position="178"/>
        <end position="260"/>
    </location>
</feature>
<dbReference type="Gene3D" id="3.40.120.10">
    <property type="entry name" value="Alpha-D-Glucose-1,6-Bisphosphate, subunit A, domain 3"/>
    <property type="match status" value="3"/>
</dbReference>
<keyword evidence="3" id="KW-0597">Phosphoprotein</keyword>